<dbReference type="EMBL" id="CP115300">
    <property type="protein sequence ID" value="WBO66107.1"/>
    <property type="molecule type" value="Genomic_DNA"/>
</dbReference>
<keyword evidence="4" id="KW-1185">Reference proteome</keyword>
<feature type="transmembrane region" description="Helical" evidence="2">
    <location>
        <begin position="15"/>
        <end position="33"/>
    </location>
</feature>
<gene>
    <name evidence="3" type="ORF">O1G22_26510</name>
</gene>
<dbReference type="InterPro" id="IPR005754">
    <property type="entry name" value="Sortase"/>
</dbReference>
<dbReference type="NCBIfam" id="NF033748">
    <property type="entry name" value="class_F_sortase"/>
    <property type="match status" value="1"/>
</dbReference>
<evidence type="ECO:0000256" key="1">
    <source>
        <dbReference type="ARBA" id="ARBA00022801"/>
    </source>
</evidence>
<reference evidence="3 4" key="1">
    <citation type="submission" date="2022-12" db="EMBL/GenBank/DDBJ databases">
        <authorList>
            <person name="Mo P."/>
        </authorList>
    </citation>
    <scope>NUCLEOTIDE SEQUENCE [LARGE SCALE GENOMIC DNA]</scope>
    <source>
        <strain evidence="3 4">HUAS 2-6</strain>
    </source>
</reference>
<keyword evidence="2" id="KW-0812">Transmembrane</keyword>
<dbReference type="CDD" id="cd05829">
    <property type="entry name" value="Sortase_F"/>
    <property type="match status" value="1"/>
</dbReference>
<evidence type="ECO:0000256" key="2">
    <source>
        <dbReference type="SAM" id="Phobius"/>
    </source>
</evidence>
<proteinExistence type="predicted"/>
<protein>
    <submittedName>
        <fullName evidence="3">Class F sortase</fullName>
    </submittedName>
</protein>
<dbReference type="RefSeq" id="WP_270083598.1">
    <property type="nucleotide sequence ID" value="NZ_CP115300.1"/>
</dbReference>
<dbReference type="SUPFAM" id="SSF63817">
    <property type="entry name" value="Sortase"/>
    <property type="match status" value="1"/>
</dbReference>
<dbReference type="Proteomes" id="UP001212326">
    <property type="component" value="Chromosome"/>
</dbReference>
<dbReference type="InterPro" id="IPR042001">
    <property type="entry name" value="Sortase_F"/>
</dbReference>
<sequence length="224" mass="23598">MTGDREHPHTTTGTGRLLTVLAWAVLLFGLWLWGREITGLPDRTGGPGTGDVFAVGTAPTPLPRPAAPLADAVPQRLDIPRLGVQAPVVTRGLDAQGAVDPPPFDQPGVVGWYGAGPKPGAQGAALLVGHVDTETRPAVFYKLSTLTPGATVRVVRSDGTVAEFTVDDVRVLPRTDFDARQAYGPHRAGRAELRLITCGGSFDRATNSYTANVVVSAYLTRTTP</sequence>
<keyword evidence="2" id="KW-1133">Transmembrane helix</keyword>
<evidence type="ECO:0000313" key="4">
    <source>
        <dbReference type="Proteomes" id="UP001212326"/>
    </source>
</evidence>
<name>A0ABY7P900_9ACTN</name>
<keyword evidence="2" id="KW-0472">Membrane</keyword>
<organism evidence="3 4">
    <name type="scientific">Streptomyces camelliae</name>
    <dbReference type="NCBI Taxonomy" id="3004093"/>
    <lineage>
        <taxon>Bacteria</taxon>
        <taxon>Bacillati</taxon>
        <taxon>Actinomycetota</taxon>
        <taxon>Actinomycetes</taxon>
        <taxon>Kitasatosporales</taxon>
        <taxon>Streptomycetaceae</taxon>
        <taxon>Streptomyces</taxon>
    </lineage>
</organism>
<keyword evidence="1" id="KW-0378">Hydrolase</keyword>
<dbReference type="Pfam" id="PF04203">
    <property type="entry name" value="Sortase"/>
    <property type="match status" value="1"/>
</dbReference>
<dbReference type="InterPro" id="IPR023365">
    <property type="entry name" value="Sortase_dom-sf"/>
</dbReference>
<accession>A0ABY7P900</accession>
<dbReference type="Gene3D" id="2.40.260.10">
    <property type="entry name" value="Sortase"/>
    <property type="match status" value="1"/>
</dbReference>
<evidence type="ECO:0000313" key="3">
    <source>
        <dbReference type="EMBL" id="WBO66107.1"/>
    </source>
</evidence>